<dbReference type="GO" id="GO:0003779">
    <property type="term" value="F:actin binding"/>
    <property type="evidence" value="ECO:0007669"/>
    <property type="project" value="InterPro"/>
</dbReference>
<dbReference type="InterPro" id="IPR011259">
    <property type="entry name" value="ERM_C_dom"/>
</dbReference>
<reference evidence="6 7" key="1">
    <citation type="journal article" date="2013" name="Nature">
        <title>The genomes of four tapeworm species reveal adaptations to parasitism.</title>
        <authorList>
            <person name="Tsai I.J."/>
            <person name="Zarowiecki M."/>
            <person name="Holroyd N."/>
            <person name="Garciarrubio A."/>
            <person name="Sanchez-Flores A."/>
            <person name="Brooks K.L."/>
            <person name="Tracey A."/>
            <person name="Bobes R.J."/>
            <person name="Fragoso G."/>
            <person name="Sciutto E."/>
            <person name="Aslett M."/>
            <person name="Beasley H."/>
            <person name="Bennett H.M."/>
            <person name="Cai J."/>
            <person name="Camicia F."/>
            <person name="Clark R."/>
            <person name="Cucher M."/>
            <person name="De Silva N."/>
            <person name="Day T.A."/>
            <person name="Deplazes P."/>
            <person name="Estrada K."/>
            <person name="Fernandez C."/>
            <person name="Holland P.W."/>
            <person name="Hou J."/>
            <person name="Hu S."/>
            <person name="Huckvale T."/>
            <person name="Hung S.S."/>
            <person name="Kamenetzky L."/>
            <person name="Keane J.A."/>
            <person name="Kiss F."/>
            <person name="Koziol U."/>
            <person name="Lambert O."/>
            <person name="Liu K."/>
            <person name="Luo X."/>
            <person name="Luo Y."/>
            <person name="Macchiaroli N."/>
            <person name="Nichol S."/>
            <person name="Paps J."/>
            <person name="Parkinson J."/>
            <person name="Pouchkina-Stantcheva N."/>
            <person name="Riddiford N."/>
            <person name="Rosenzvit M."/>
            <person name="Salinas G."/>
            <person name="Wasmuth J.D."/>
            <person name="Zamanian M."/>
            <person name="Zheng Y."/>
            <person name="Cai X."/>
            <person name="Soberon X."/>
            <person name="Olson P.D."/>
            <person name="Laclette J.P."/>
            <person name="Brehm K."/>
            <person name="Berriman M."/>
            <person name="Garciarrubio A."/>
            <person name="Bobes R.J."/>
            <person name="Fragoso G."/>
            <person name="Sanchez-Flores A."/>
            <person name="Estrada K."/>
            <person name="Cevallos M.A."/>
            <person name="Morett E."/>
            <person name="Gonzalez V."/>
            <person name="Portillo T."/>
            <person name="Ochoa-Leyva A."/>
            <person name="Jose M.V."/>
            <person name="Sciutto E."/>
            <person name="Landa A."/>
            <person name="Jimenez L."/>
            <person name="Valdes V."/>
            <person name="Carrero J.C."/>
            <person name="Larralde C."/>
            <person name="Morales-Montor J."/>
            <person name="Limon-Lason J."/>
            <person name="Soberon X."/>
            <person name="Laclette J.P."/>
        </authorList>
    </citation>
    <scope>NUCLEOTIDE SEQUENCE [LARGE SCALE GENOMIC DNA]</scope>
</reference>
<accession>A0A068WM24</accession>
<dbReference type="InterPro" id="IPR029071">
    <property type="entry name" value="Ubiquitin-like_domsf"/>
</dbReference>
<dbReference type="Pfam" id="PF09380">
    <property type="entry name" value="FERM_C"/>
    <property type="match status" value="1"/>
</dbReference>
<dbReference type="InterPro" id="IPR018980">
    <property type="entry name" value="FERM_PH-like_C"/>
</dbReference>
<evidence type="ECO:0000256" key="1">
    <source>
        <dbReference type="ARBA" id="ARBA00004202"/>
    </source>
</evidence>
<dbReference type="CDD" id="cd17097">
    <property type="entry name" value="FERM_F1_ERM_like"/>
    <property type="match status" value="1"/>
</dbReference>
<dbReference type="Gene3D" id="6.10.360.10">
    <property type="match status" value="1"/>
</dbReference>
<evidence type="ECO:0000256" key="4">
    <source>
        <dbReference type="SAM" id="MobiDB-lite"/>
    </source>
</evidence>
<dbReference type="SUPFAM" id="SSF54236">
    <property type="entry name" value="Ubiquitin-like"/>
    <property type="match status" value="1"/>
</dbReference>
<dbReference type="SMART" id="SM00295">
    <property type="entry name" value="B41"/>
    <property type="match status" value="1"/>
</dbReference>
<dbReference type="Gene3D" id="1.20.5.450">
    <property type="match status" value="1"/>
</dbReference>
<evidence type="ECO:0000313" key="6">
    <source>
        <dbReference type="EMBL" id="CDS19541.1"/>
    </source>
</evidence>
<protein>
    <submittedName>
        <fullName evidence="6 8">H17g protein tegumental antigen</fullName>
    </submittedName>
</protein>
<dbReference type="InterPro" id="IPR011993">
    <property type="entry name" value="PH-like_dom_sf"/>
</dbReference>
<evidence type="ECO:0000256" key="3">
    <source>
        <dbReference type="ARBA" id="ARBA00023136"/>
    </source>
</evidence>
<dbReference type="PANTHER" id="PTHR23281">
    <property type="entry name" value="MERLIN/MOESIN/EZRIN/RADIXIN"/>
    <property type="match status" value="1"/>
</dbReference>
<evidence type="ECO:0000256" key="2">
    <source>
        <dbReference type="ARBA" id="ARBA00022475"/>
    </source>
</evidence>
<dbReference type="InterPro" id="IPR041789">
    <property type="entry name" value="ERM_FERM_C"/>
</dbReference>
<dbReference type="PROSITE" id="PS50057">
    <property type="entry name" value="FERM_3"/>
    <property type="match status" value="1"/>
</dbReference>
<feature type="region of interest" description="Disordered" evidence="4">
    <location>
        <begin position="421"/>
        <end position="470"/>
    </location>
</feature>
<dbReference type="EMBL" id="LK028579">
    <property type="protein sequence ID" value="CDS19541.1"/>
    <property type="molecule type" value="Genomic_DNA"/>
</dbReference>
<dbReference type="Pfam" id="PF00373">
    <property type="entry name" value="FERM_M"/>
    <property type="match status" value="1"/>
</dbReference>
<dbReference type="OrthoDB" id="6018897at2759"/>
<dbReference type="InterPro" id="IPR008954">
    <property type="entry name" value="Moesin_tail_sf"/>
</dbReference>
<dbReference type="GO" id="GO:0005886">
    <property type="term" value="C:plasma membrane"/>
    <property type="evidence" value="ECO:0007669"/>
    <property type="project" value="UniProtKB-SubCell"/>
</dbReference>
<dbReference type="SMART" id="SM01196">
    <property type="entry name" value="FERM_C"/>
    <property type="match status" value="1"/>
</dbReference>
<dbReference type="SUPFAM" id="SSF48678">
    <property type="entry name" value="Moesin tail domain"/>
    <property type="match status" value="1"/>
</dbReference>
<dbReference type="SUPFAM" id="SSF47031">
    <property type="entry name" value="Second domain of FERM"/>
    <property type="match status" value="1"/>
</dbReference>
<dbReference type="Pfam" id="PF09379">
    <property type="entry name" value="FERM_N"/>
    <property type="match status" value="1"/>
</dbReference>
<dbReference type="SUPFAM" id="SSF50729">
    <property type="entry name" value="PH domain-like"/>
    <property type="match status" value="1"/>
</dbReference>
<dbReference type="InterPro" id="IPR019749">
    <property type="entry name" value="Band_41_domain"/>
</dbReference>
<dbReference type="Proteomes" id="UP000492820">
    <property type="component" value="Unassembled WGS sequence"/>
</dbReference>
<evidence type="ECO:0000259" key="5">
    <source>
        <dbReference type="PROSITE" id="PS50057"/>
    </source>
</evidence>
<dbReference type="CDD" id="cd13194">
    <property type="entry name" value="FERM_C_ERM"/>
    <property type="match status" value="1"/>
</dbReference>
<dbReference type="PRINTS" id="PR00661">
    <property type="entry name" value="ERMFAMILY"/>
</dbReference>
<organism evidence="6">
    <name type="scientific">Echinococcus granulosus</name>
    <name type="common">Hydatid tapeworm</name>
    <dbReference type="NCBI Taxonomy" id="6210"/>
    <lineage>
        <taxon>Eukaryota</taxon>
        <taxon>Metazoa</taxon>
        <taxon>Spiralia</taxon>
        <taxon>Lophotrochozoa</taxon>
        <taxon>Platyhelminthes</taxon>
        <taxon>Cestoda</taxon>
        <taxon>Eucestoda</taxon>
        <taxon>Cyclophyllidea</taxon>
        <taxon>Taeniidae</taxon>
        <taxon>Echinococcus</taxon>
        <taxon>Echinococcus granulosus group</taxon>
    </lineage>
</organism>
<evidence type="ECO:0000313" key="7">
    <source>
        <dbReference type="Proteomes" id="UP000492820"/>
    </source>
</evidence>
<keyword evidence="3" id="KW-0472">Membrane</keyword>
<dbReference type="InterPro" id="IPR018979">
    <property type="entry name" value="FERM_N"/>
</dbReference>
<dbReference type="Gene3D" id="1.20.80.10">
    <property type="match status" value="1"/>
</dbReference>
<comment type="subcellular location">
    <subcellularLocation>
        <location evidence="1">Cell membrane</location>
        <topology evidence="1">Peripheral membrane protein</topology>
    </subcellularLocation>
</comment>
<feature type="domain" description="FERM" evidence="5">
    <location>
        <begin position="1"/>
        <end position="286"/>
    </location>
</feature>
<keyword evidence="2" id="KW-1003">Cell membrane</keyword>
<dbReference type="InterPro" id="IPR019748">
    <property type="entry name" value="FERM_central"/>
</dbReference>
<reference evidence="8" key="3">
    <citation type="submission" date="2020-10" db="UniProtKB">
        <authorList>
            <consortium name="WormBaseParasite"/>
        </authorList>
    </citation>
    <scope>IDENTIFICATION</scope>
</reference>
<dbReference type="AlphaFoldDB" id="A0A068WM24"/>
<dbReference type="InterPro" id="IPR011174">
    <property type="entry name" value="ERM"/>
</dbReference>
<dbReference type="Pfam" id="PF00769">
    <property type="entry name" value="ERM_C"/>
    <property type="match status" value="1"/>
</dbReference>
<proteinExistence type="predicted"/>
<dbReference type="InterPro" id="IPR035963">
    <property type="entry name" value="FERM_2"/>
</dbReference>
<dbReference type="InterPro" id="IPR014352">
    <property type="entry name" value="FERM/acyl-CoA-bd_prot_sf"/>
</dbReference>
<dbReference type="InterPro" id="IPR000299">
    <property type="entry name" value="FERM_domain"/>
</dbReference>
<dbReference type="Gene3D" id="3.10.20.90">
    <property type="entry name" value="Phosphatidylinositol 3-kinase Catalytic Subunit, Chain A, domain 1"/>
    <property type="match status" value="1"/>
</dbReference>
<dbReference type="CDD" id="cd14473">
    <property type="entry name" value="FERM_B-lobe"/>
    <property type="match status" value="1"/>
</dbReference>
<dbReference type="InterPro" id="IPR000798">
    <property type="entry name" value="Ez/rad/moesin-like"/>
</dbReference>
<gene>
    <name evidence="6" type="ORF">EgrG_000485800</name>
</gene>
<dbReference type="Gene3D" id="2.30.29.30">
    <property type="entry name" value="Pleckstrin-homology domain (PH domain)/Phosphotyrosine-binding domain (PTB)"/>
    <property type="match status" value="1"/>
</dbReference>
<dbReference type="PRINTS" id="PR00935">
    <property type="entry name" value="BAND41"/>
</dbReference>
<reference evidence="6" key="2">
    <citation type="submission" date="2014-06" db="EMBL/GenBank/DDBJ databases">
        <authorList>
            <person name="Aslett M."/>
        </authorList>
    </citation>
    <scope>NUCLEOTIDE SEQUENCE</scope>
</reference>
<feature type="compositionally biased region" description="Basic and acidic residues" evidence="4">
    <location>
        <begin position="421"/>
        <end position="441"/>
    </location>
</feature>
<evidence type="ECO:0000313" key="8">
    <source>
        <dbReference type="WBParaSite" id="EgrG_000485800"/>
    </source>
</evidence>
<dbReference type="WBParaSite" id="EgrG_000485800">
    <property type="protein sequence ID" value="EgrG_000485800"/>
    <property type="gene ID" value="EgrG_000485800"/>
</dbReference>
<name>A0A068WM24_ECHGR</name>
<sequence>MMVTTAESQLEFEMQKGSLGQDLFDQVVRTIGLREVWYFGIQYIDKDGNPTFLRLDKKISSNDFAPGSEYDFKFMVKFYPENVEEELIQTCTITHFYLQVKSDIMSGKIYCPTDTAVLLASYACVAKYGPYDPQSCPKSLPIDRLITGKEQYDQTDEQWYERIIAYYKDHHDMSREDAMVQYLQIAQDLEMYGVETFNIKNKKGTSLVLGVDALGLSIYEPGNLLDPKIGFPWSEIRNLSFHDKKFIIKPADKSAKEFFFLVEKSKINKRILALCTGNHELYMRRRKSDSIEVQQMKIQAKEERELKEAERQRLKEERLQRMENEQKLRELRAQMVEKESDLADMKNKASAYESKIAELEMLLQQERHARESLQKSQDKLAEMNRKLKEETAASAEERNRLMAQRDEVQREVEAQKVAMAKKEAEKAQAEAELRRMREKHDAKHKSQVNGSGDAASQDDESEAKELEVIPNVRRTEESRVTAVSKNETLQTKLANLKMELSSTRDQSKMRDIDRRHEYNVREGNDKYKTLRNIRKGNTINVTVVFIPLLFLQFWTLHHYGYFLNHAATVLSNIPFLFSRCTPAFSFCPFLSNVHFIKLLCYATLPFSLKHFHS</sequence>
<dbReference type="PIRSF" id="PIRSF002305">
    <property type="entry name" value="ERM"/>
    <property type="match status" value="1"/>
</dbReference>